<dbReference type="GO" id="GO:0005829">
    <property type="term" value="C:cytosol"/>
    <property type="evidence" value="ECO:0007669"/>
    <property type="project" value="TreeGrafter"/>
</dbReference>
<dbReference type="GO" id="GO:0004239">
    <property type="term" value="F:initiator methionyl aminopeptidase activity"/>
    <property type="evidence" value="ECO:0007669"/>
    <property type="project" value="UniProtKB-UniRule"/>
</dbReference>
<feature type="domain" description="Peptidase M24" evidence="8">
    <location>
        <begin position="15"/>
        <end position="206"/>
    </location>
</feature>
<feature type="binding site" evidence="6">
    <location>
        <position position="234"/>
    </location>
    <ligand>
        <name>a divalent metal cation</name>
        <dbReference type="ChEBI" id="CHEBI:60240"/>
        <label>2</label>
        <note>catalytic</note>
    </ligand>
</feature>
<evidence type="ECO:0000256" key="6">
    <source>
        <dbReference type="HAMAP-Rule" id="MF_01974"/>
    </source>
</evidence>
<keyword evidence="2 6" id="KW-0031">Aminopeptidase</keyword>
<dbReference type="HAMAP" id="MF_01974">
    <property type="entry name" value="MetAP_1"/>
    <property type="match status" value="1"/>
</dbReference>
<dbReference type="SUPFAM" id="SSF55920">
    <property type="entry name" value="Creatinase/aminopeptidase"/>
    <property type="match status" value="1"/>
</dbReference>
<dbReference type="InterPro" id="IPR036005">
    <property type="entry name" value="Creatinase/aminopeptidase-like"/>
</dbReference>
<dbReference type="InterPro" id="IPR002467">
    <property type="entry name" value="Pept_M24A_MAP1"/>
</dbReference>
<dbReference type="Proteomes" id="UP000177383">
    <property type="component" value="Unassembled WGS sequence"/>
</dbReference>
<keyword evidence="5 6" id="KW-0378">Hydrolase</keyword>
<keyword evidence="3 6" id="KW-0645">Protease</keyword>
<dbReference type="InterPro" id="IPR000994">
    <property type="entry name" value="Pept_M24"/>
</dbReference>
<comment type="similarity">
    <text evidence="6">Belongs to the peptidase M24A family. Methionine aminopeptidase type 1 subfamily.</text>
</comment>
<proteinExistence type="inferred from homology"/>
<feature type="binding site" evidence="6">
    <location>
        <position position="174"/>
    </location>
    <ligand>
        <name>substrate</name>
    </ligand>
</feature>
<evidence type="ECO:0000313" key="10">
    <source>
        <dbReference type="Proteomes" id="UP000177383"/>
    </source>
</evidence>
<feature type="binding site" evidence="6">
    <location>
        <position position="202"/>
    </location>
    <ligand>
        <name>a divalent metal cation</name>
        <dbReference type="ChEBI" id="CHEBI:60240"/>
        <label>2</label>
        <note>catalytic</note>
    </ligand>
</feature>
<dbReference type="EC" id="3.4.11.18" evidence="6 7"/>
<feature type="binding site" evidence="6">
    <location>
        <position position="77"/>
    </location>
    <ligand>
        <name>substrate</name>
    </ligand>
</feature>
<comment type="catalytic activity">
    <reaction evidence="6 7">
        <text>Release of N-terminal amino acids, preferentially methionine, from peptides and arylamides.</text>
        <dbReference type="EC" id="3.4.11.18"/>
    </reaction>
</comment>
<sequence>MIHLKTEKEIQVMIDGGKILKEVLDFLLSNTKEGITPKSLDKMAEKKIKSLGAEPAFKRVSGYKWSTCFSINEEVVHGIPTDYIIKKDDIVGIDCGVYYKGFNTDSAWSILVNETMEKRKFLQTGEKALEEAIKQVKIGNHIGHISQAIQNIIEKEGYSIVKSLTGHGVGRKLHEAPEIPGILSKPIEMTPKLEIGMVLALEVIYNLGSPDVVYKGDDGWTIATKDGKISGLFEKTVALKRDGVFVLT</sequence>
<name>A0A1F5ZRN6_9BACT</name>
<evidence type="ECO:0000256" key="2">
    <source>
        <dbReference type="ARBA" id="ARBA00022438"/>
    </source>
</evidence>
<evidence type="ECO:0000256" key="7">
    <source>
        <dbReference type="RuleBase" id="RU003653"/>
    </source>
</evidence>
<dbReference type="GO" id="GO:0046872">
    <property type="term" value="F:metal ion binding"/>
    <property type="evidence" value="ECO:0007669"/>
    <property type="project" value="UniProtKB-UniRule"/>
</dbReference>
<dbReference type="InterPro" id="IPR001714">
    <property type="entry name" value="Pept_M24_MAP"/>
</dbReference>
<dbReference type="AlphaFoldDB" id="A0A1F5ZRN6"/>
<evidence type="ECO:0000256" key="4">
    <source>
        <dbReference type="ARBA" id="ARBA00022723"/>
    </source>
</evidence>
<dbReference type="PRINTS" id="PR00599">
    <property type="entry name" value="MAPEPTIDASE"/>
</dbReference>
<reference evidence="9 10" key="1">
    <citation type="journal article" date="2016" name="Nat. Commun.">
        <title>Thousands of microbial genomes shed light on interconnected biogeochemical processes in an aquifer system.</title>
        <authorList>
            <person name="Anantharaman K."/>
            <person name="Brown C.T."/>
            <person name="Hug L.A."/>
            <person name="Sharon I."/>
            <person name="Castelle C.J."/>
            <person name="Probst A.J."/>
            <person name="Thomas B.C."/>
            <person name="Singh A."/>
            <person name="Wilkins M.J."/>
            <person name="Karaoz U."/>
            <person name="Brodie E.L."/>
            <person name="Williams K.H."/>
            <person name="Hubbard S.S."/>
            <person name="Banfield J.F."/>
        </authorList>
    </citation>
    <scope>NUCLEOTIDE SEQUENCE [LARGE SCALE GENOMIC DNA]</scope>
</reference>
<dbReference type="EMBL" id="MFJE01000005">
    <property type="protein sequence ID" value="OGG15081.1"/>
    <property type="molecule type" value="Genomic_DNA"/>
</dbReference>
<evidence type="ECO:0000256" key="3">
    <source>
        <dbReference type="ARBA" id="ARBA00022670"/>
    </source>
</evidence>
<evidence type="ECO:0000313" key="9">
    <source>
        <dbReference type="EMBL" id="OGG15081.1"/>
    </source>
</evidence>
<evidence type="ECO:0000256" key="5">
    <source>
        <dbReference type="ARBA" id="ARBA00022801"/>
    </source>
</evidence>
<dbReference type="NCBIfam" id="TIGR00500">
    <property type="entry name" value="met_pdase_I"/>
    <property type="match status" value="1"/>
</dbReference>
<dbReference type="PANTHER" id="PTHR43330:SF27">
    <property type="entry name" value="METHIONINE AMINOPEPTIDASE"/>
    <property type="match status" value="1"/>
</dbReference>
<feature type="binding site" evidence="6">
    <location>
        <position position="234"/>
    </location>
    <ligand>
        <name>a divalent metal cation</name>
        <dbReference type="ChEBI" id="CHEBI:60240"/>
        <label>1</label>
    </ligand>
</feature>
<dbReference type="PANTHER" id="PTHR43330">
    <property type="entry name" value="METHIONINE AMINOPEPTIDASE"/>
    <property type="match status" value="1"/>
</dbReference>
<feature type="binding site" evidence="6">
    <location>
        <position position="105"/>
    </location>
    <ligand>
        <name>a divalent metal cation</name>
        <dbReference type="ChEBI" id="CHEBI:60240"/>
        <label>1</label>
    </ligand>
</feature>
<keyword evidence="4 6" id="KW-0479">Metal-binding</keyword>
<feature type="binding site" evidence="6">
    <location>
        <position position="94"/>
    </location>
    <ligand>
        <name>a divalent metal cation</name>
        <dbReference type="ChEBI" id="CHEBI:60240"/>
        <label>1</label>
    </ligand>
</feature>
<gene>
    <name evidence="6" type="primary">map</name>
    <name evidence="9" type="ORF">A2773_04285</name>
</gene>
<comment type="subunit">
    <text evidence="6">Monomer.</text>
</comment>
<accession>A0A1F5ZRN6</accession>
<protein>
    <recommendedName>
        <fullName evidence="6 7">Methionine aminopeptidase</fullName>
        <shortName evidence="6">MAP</shortName>
        <shortName evidence="6">MetAP</shortName>
        <ecNumber evidence="6 7">3.4.11.18</ecNumber>
    </recommendedName>
    <alternativeName>
        <fullName evidence="6">Peptidase M</fullName>
    </alternativeName>
</protein>
<comment type="function">
    <text evidence="1 6">Removes the N-terminal methionine from nascent proteins. The N-terminal methionine is often cleaved when the second residue in the primary sequence is small and uncharged (Met-Ala-, Cys, Gly, Pro, Ser, Thr, or Val). Requires deformylation of the N(alpha)-formylated initiator methionine before it can be hydrolyzed.</text>
</comment>
<evidence type="ECO:0000256" key="1">
    <source>
        <dbReference type="ARBA" id="ARBA00002521"/>
    </source>
</evidence>
<comment type="caution">
    <text evidence="9">The sequence shown here is derived from an EMBL/GenBank/DDBJ whole genome shotgun (WGS) entry which is preliminary data.</text>
</comment>
<comment type="cofactor">
    <cofactor evidence="6">
        <name>Co(2+)</name>
        <dbReference type="ChEBI" id="CHEBI:48828"/>
    </cofactor>
    <cofactor evidence="6">
        <name>Zn(2+)</name>
        <dbReference type="ChEBI" id="CHEBI:29105"/>
    </cofactor>
    <cofactor evidence="6">
        <name>Mn(2+)</name>
        <dbReference type="ChEBI" id="CHEBI:29035"/>
    </cofactor>
    <cofactor evidence="6">
        <name>Fe(2+)</name>
        <dbReference type="ChEBI" id="CHEBI:29033"/>
    </cofactor>
    <text evidence="6">Binds 2 divalent metal cations per subunit. Has a high-affinity and a low affinity metal-binding site. The true nature of the physiological cofactor is under debate. The enzyme is active with cobalt, zinc, manganese or divalent iron ions. Most likely, methionine aminopeptidases function as mononuclear Fe(2+)-metalloproteases under physiological conditions, and the catalytically relevant metal-binding site has been assigned to the histidine-containing high-affinity site.</text>
</comment>
<evidence type="ECO:0000259" key="8">
    <source>
        <dbReference type="Pfam" id="PF00557"/>
    </source>
</evidence>
<dbReference type="Pfam" id="PF00557">
    <property type="entry name" value="Peptidase_M24"/>
    <property type="match status" value="1"/>
</dbReference>
<dbReference type="GO" id="GO:0006508">
    <property type="term" value="P:proteolysis"/>
    <property type="evidence" value="ECO:0007669"/>
    <property type="project" value="UniProtKB-KW"/>
</dbReference>
<dbReference type="STRING" id="1798375.A2773_04285"/>
<feature type="binding site" evidence="6">
    <location>
        <position position="105"/>
    </location>
    <ligand>
        <name>a divalent metal cation</name>
        <dbReference type="ChEBI" id="CHEBI:60240"/>
        <label>2</label>
        <note>catalytic</note>
    </ligand>
</feature>
<dbReference type="Gene3D" id="3.90.230.10">
    <property type="entry name" value="Creatinase/methionine aminopeptidase superfamily"/>
    <property type="match status" value="1"/>
</dbReference>
<feature type="binding site" evidence="6">
    <location>
        <position position="167"/>
    </location>
    <ligand>
        <name>a divalent metal cation</name>
        <dbReference type="ChEBI" id="CHEBI:60240"/>
        <label>2</label>
        <note>catalytic</note>
    </ligand>
</feature>
<dbReference type="GO" id="GO:0070006">
    <property type="term" value="F:metalloaminopeptidase activity"/>
    <property type="evidence" value="ECO:0007669"/>
    <property type="project" value="UniProtKB-UniRule"/>
</dbReference>
<organism evidence="9 10">
    <name type="scientific">Candidatus Gottesmanbacteria bacterium RIFCSPHIGHO2_01_FULL_39_10</name>
    <dbReference type="NCBI Taxonomy" id="1798375"/>
    <lineage>
        <taxon>Bacteria</taxon>
        <taxon>Candidatus Gottesmaniibacteriota</taxon>
    </lineage>
</organism>